<sequence>MTARHTASIRAPLLLLLLLLVLPYLVRSAADPARAQAILSRRPRNTYDCATLEQMGWERFGDSVYAFFKDHNRPFYRSLNNCVQGFGASLPSVHSREEMQFITNLTVGSTNPIWLGAQRINNTWTWIDGTPWDYENWIPTEPNNENGNENCLRAGHIS</sequence>
<gene>
    <name evidence="3" type="ORF">PTSG_01998</name>
</gene>
<dbReference type="PANTHER" id="PTHR22803">
    <property type="entry name" value="MANNOSE, PHOSPHOLIPASE, LECTIN RECEPTOR RELATED"/>
    <property type="match status" value="1"/>
</dbReference>
<dbReference type="Pfam" id="PF00059">
    <property type="entry name" value="Lectin_C"/>
    <property type="match status" value="1"/>
</dbReference>
<evidence type="ECO:0000313" key="3">
    <source>
        <dbReference type="EMBL" id="EGD79030.1"/>
    </source>
</evidence>
<reference evidence="3" key="1">
    <citation type="submission" date="2009-08" db="EMBL/GenBank/DDBJ databases">
        <title>Annotation of Salpingoeca rosetta.</title>
        <authorList>
            <consortium name="The Broad Institute Genome Sequencing Platform"/>
            <person name="Russ C."/>
            <person name="Cuomo C."/>
            <person name="Burger G."/>
            <person name="Gray M.W."/>
            <person name="Holland P.W.H."/>
            <person name="King N."/>
            <person name="Lang F.B.F."/>
            <person name="Roger A.J."/>
            <person name="Ruiz-Trillo I."/>
            <person name="Young S.K."/>
            <person name="Zeng Q."/>
            <person name="Gargeya S."/>
            <person name="Alvarado L."/>
            <person name="Berlin A."/>
            <person name="Chapman S.B."/>
            <person name="Chen Z."/>
            <person name="Freedman E."/>
            <person name="Gellesch M."/>
            <person name="Goldberg J."/>
            <person name="Griggs A."/>
            <person name="Gujja S."/>
            <person name="Heilman E."/>
            <person name="Heiman D."/>
            <person name="Howarth C."/>
            <person name="Mehta T."/>
            <person name="Neiman D."/>
            <person name="Pearson M."/>
            <person name="Roberts A."/>
            <person name="Saif S."/>
            <person name="Shea T."/>
            <person name="Shenoy N."/>
            <person name="Sisk P."/>
            <person name="Stolte C."/>
            <person name="Sykes S."/>
            <person name="White J."/>
            <person name="Yandava C."/>
            <person name="Haas B."/>
            <person name="Nusbaum C."/>
            <person name="Birren B."/>
        </authorList>
    </citation>
    <scope>NUCLEOTIDE SEQUENCE [LARGE SCALE GENOMIC DNA]</scope>
    <source>
        <strain evidence="3">ATCC 50818</strain>
    </source>
</reference>
<evidence type="ECO:0000313" key="4">
    <source>
        <dbReference type="Proteomes" id="UP000007799"/>
    </source>
</evidence>
<dbReference type="Proteomes" id="UP000007799">
    <property type="component" value="Unassembled WGS sequence"/>
</dbReference>
<feature type="chain" id="PRO_5003287119" evidence="1">
    <location>
        <begin position="29"/>
        <end position="158"/>
    </location>
</feature>
<dbReference type="KEGG" id="sre:PTSG_01998"/>
<dbReference type="SMART" id="SM00034">
    <property type="entry name" value="CLECT"/>
    <property type="match status" value="1"/>
</dbReference>
<dbReference type="STRING" id="946362.F2TZK6"/>
<keyword evidence="4" id="KW-1185">Reference proteome</keyword>
<dbReference type="GO" id="GO:0030246">
    <property type="term" value="F:carbohydrate binding"/>
    <property type="evidence" value="ECO:0007669"/>
    <property type="project" value="UniProtKB-KW"/>
</dbReference>
<accession>F2TZK6</accession>
<dbReference type="RefSeq" id="XP_004997986.1">
    <property type="nucleotide sequence ID" value="XM_004997929.1"/>
</dbReference>
<dbReference type="Gene3D" id="3.10.100.10">
    <property type="entry name" value="Mannose-Binding Protein A, subunit A"/>
    <property type="match status" value="1"/>
</dbReference>
<dbReference type="OrthoDB" id="441660at2759"/>
<keyword evidence="1" id="KW-0732">Signal</keyword>
<dbReference type="InterPro" id="IPR016187">
    <property type="entry name" value="CTDL_fold"/>
</dbReference>
<dbReference type="EMBL" id="GL832957">
    <property type="protein sequence ID" value="EGD79030.1"/>
    <property type="molecule type" value="Genomic_DNA"/>
</dbReference>
<dbReference type="eggNOG" id="KOG4297">
    <property type="taxonomic scope" value="Eukaryota"/>
</dbReference>
<dbReference type="SUPFAM" id="SSF56436">
    <property type="entry name" value="C-type lectin-like"/>
    <property type="match status" value="1"/>
</dbReference>
<evidence type="ECO:0000259" key="2">
    <source>
        <dbReference type="PROSITE" id="PS50041"/>
    </source>
</evidence>
<dbReference type="InParanoid" id="F2TZK6"/>
<feature type="domain" description="C-type lectin" evidence="2">
    <location>
        <begin position="60"/>
        <end position="152"/>
    </location>
</feature>
<dbReference type="GeneID" id="16078582"/>
<dbReference type="AlphaFoldDB" id="F2TZK6"/>
<proteinExistence type="predicted"/>
<dbReference type="InterPro" id="IPR001304">
    <property type="entry name" value="C-type_lectin-like"/>
</dbReference>
<keyword evidence="3" id="KW-0430">Lectin</keyword>
<evidence type="ECO:0000256" key="1">
    <source>
        <dbReference type="SAM" id="SignalP"/>
    </source>
</evidence>
<dbReference type="PROSITE" id="PS50041">
    <property type="entry name" value="C_TYPE_LECTIN_2"/>
    <property type="match status" value="1"/>
</dbReference>
<name>F2TZK6_SALR5</name>
<protein>
    <submittedName>
        <fullName evidence="3">C-type lectin</fullName>
    </submittedName>
</protein>
<feature type="signal peptide" evidence="1">
    <location>
        <begin position="1"/>
        <end position="28"/>
    </location>
</feature>
<dbReference type="InterPro" id="IPR050111">
    <property type="entry name" value="C-type_lectin/snaclec_domain"/>
</dbReference>
<dbReference type="CDD" id="cd00037">
    <property type="entry name" value="CLECT"/>
    <property type="match status" value="1"/>
</dbReference>
<dbReference type="InterPro" id="IPR016186">
    <property type="entry name" value="C-type_lectin-like/link_sf"/>
</dbReference>
<organism evidence="4">
    <name type="scientific">Salpingoeca rosetta (strain ATCC 50818 / BSB-021)</name>
    <dbReference type="NCBI Taxonomy" id="946362"/>
    <lineage>
        <taxon>Eukaryota</taxon>
        <taxon>Choanoflagellata</taxon>
        <taxon>Craspedida</taxon>
        <taxon>Salpingoecidae</taxon>
        <taxon>Salpingoeca</taxon>
    </lineage>
</organism>